<dbReference type="GO" id="GO:0003700">
    <property type="term" value="F:DNA-binding transcription factor activity"/>
    <property type="evidence" value="ECO:0007669"/>
    <property type="project" value="InterPro"/>
</dbReference>
<dbReference type="EMBL" id="LR130778">
    <property type="protein sequence ID" value="VDN48817.1"/>
    <property type="molecule type" value="Genomic_DNA"/>
</dbReference>
<dbReference type="Gene3D" id="1.10.10.60">
    <property type="entry name" value="Homeodomain-like"/>
    <property type="match status" value="2"/>
</dbReference>
<dbReference type="SUPFAM" id="SSF51215">
    <property type="entry name" value="Regulatory protein AraC"/>
    <property type="match status" value="1"/>
</dbReference>
<keyword evidence="2" id="KW-0238">DNA-binding</keyword>
<name>A0A3P7PZ18_9FIRM</name>
<dbReference type="InterPro" id="IPR003313">
    <property type="entry name" value="AraC-bd"/>
</dbReference>
<evidence type="ECO:0000256" key="3">
    <source>
        <dbReference type="ARBA" id="ARBA00023163"/>
    </source>
</evidence>
<dbReference type="PANTHER" id="PTHR43280:SF28">
    <property type="entry name" value="HTH-TYPE TRANSCRIPTIONAL ACTIVATOR RHAS"/>
    <property type="match status" value="1"/>
</dbReference>
<proteinExistence type="predicted"/>
<dbReference type="PROSITE" id="PS01124">
    <property type="entry name" value="HTH_ARAC_FAMILY_2"/>
    <property type="match status" value="1"/>
</dbReference>
<accession>A0A3P7PZ18</accession>
<dbReference type="AlphaFoldDB" id="A0A3P7PZ18"/>
<dbReference type="Proteomes" id="UP000279029">
    <property type="component" value="Chromosome"/>
</dbReference>
<evidence type="ECO:0000256" key="2">
    <source>
        <dbReference type="ARBA" id="ARBA00023125"/>
    </source>
</evidence>
<evidence type="ECO:0000313" key="5">
    <source>
        <dbReference type="EMBL" id="VDN48817.1"/>
    </source>
</evidence>
<dbReference type="Gene3D" id="2.60.120.280">
    <property type="entry name" value="Regulatory protein AraC"/>
    <property type="match status" value="1"/>
</dbReference>
<dbReference type="InterPro" id="IPR009057">
    <property type="entry name" value="Homeodomain-like_sf"/>
</dbReference>
<dbReference type="OrthoDB" id="185320at2"/>
<feature type="domain" description="HTH araC/xylS-type" evidence="4">
    <location>
        <begin position="173"/>
        <end position="272"/>
    </location>
</feature>
<keyword evidence="3" id="KW-0804">Transcription</keyword>
<dbReference type="Pfam" id="PF12833">
    <property type="entry name" value="HTH_18"/>
    <property type="match status" value="1"/>
</dbReference>
<dbReference type="PANTHER" id="PTHR43280">
    <property type="entry name" value="ARAC-FAMILY TRANSCRIPTIONAL REGULATOR"/>
    <property type="match status" value="1"/>
</dbReference>
<organism evidence="5 6">
    <name type="scientific">Petrocella atlantisensis</name>
    <dbReference type="NCBI Taxonomy" id="2173034"/>
    <lineage>
        <taxon>Bacteria</taxon>
        <taxon>Bacillati</taxon>
        <taxon>Bacillota</taxon>
        <taxon>Clostridia</taxon>
        <taxon>Lachnospirales</taxon>
        <taxon>Vallitaleaceae</taxon>
        <taxon>Petrocella</taxon>
    </lineage>
</organism>
<evidence type="ECO:0000256" key="1">
    <source>
        <dbReference type="ARBA" id="ARBA00023015"/>
    </source>
</evidence>
<gene>
    <name evidence="5" type="ORF">PATL70BA_2907</name>
</gene>
<reference evidence="5 6" key="1">
    <citation type="submission" date="2018-09" db="EMBL/GenBank/DDBJ databases">
        <authorList>
            <person name="Postec A."/>
        </authorList>
    </citation>
    <scope>NUCLEOTIDE SEQUENCE [LARGE SCALE GENOMIC DNA]</scope>
    <source>
        <strain evidence="5">70B-A</strain>
    </source>
</reference>
<keyword evidence="1" id="KW-0805">Transcription regulation</keyword>
<dbReference type="SMART" id="SM00342">
    <property type="entry name" value="HTH_ARAC"/>
    <property type="match status" value="1"/>
</dbReference>
<keyword evidence="6" id="KW-1185">Reference proteome</keyword>
<dbReference type="InterPro" id="IPR018060">
    <property type="entry name" value="HTH_AraC"/>
</dbReference>
<dbReference type="Pfam" id="PF02311">
    <property type="entry name" value="AraC_binding"/>
    <property type="match status" value="1"/>
</dbReference>
<protein>
    <recommendedName>
        <fullName evidence="4">HTH araC/xylS-type domain-containing protein</fullName>
    </recommendedName>
</protein>
<dbReference type="InterPro" id="IPR037923">
    <property type="entry name" value="HTH-like"/>
</dbReference>
<dbReference type="KEGG" id="cbar:PATL70BA_2907"/>
<dbReference type="RefSeq" id="WP_125137893.1">
    <property type="nucleotide sequence ID" value="NZ_LR130778.1"/>
</dbReference>
<evidence type="ECO:0000313" key="6">
    <source>
        <dbReference type="Proteomes" id="UP000279029"/>
    </source>
</evidence>
<evidence type="ECO:0000259" key="4">
    <source>
        <dbReference type="PROSITE" id="PS01124"/>
    </source>
</evidence>
<dbReference type="SUPFAM" id="SSF46689">
    <property type="entry name" value="Homeodomain-like"/>
    <property type="match status" value="2"/>
</dbReference>
<sequence length="276" mass="32119">MQTTYFPIQDLTSHSLPIYLSSIGYDYMEGHMHRPEGYGRYQWVHTTTGEGELSLHGRLYSLPVGHGMFLYPNVPHTYYPKTHLWTTEWLSFDGKDIAQLVDAIGFHSSGVYQLDHLDQFKTYLREGYRLATSTNQYSTLDMSSFLYNFLIELIKNVKPLHKTSRSNQYDKLQPVLLYLDAHYAQPLLLETMAELIHVSPQYLCTLFKKVFNTRPSAYLNHLRINKAKEMMLTQPHKSIAQIAKEVGVESPSYFSALFKKHEHKTPNEFILLHRPL</sequence>
<dbReference type="GO" id="GO:0043565">
    <property type="term" value="F:sequence-specific DNA binding"/>
    <property type="evidence" value="ECO:0007669"/>
    <property type="project" value="InterPro"/>
</dbReference>